<feature type="binding site" evidence="14">
    <location>
        <position position="173"/>
    </location>
    <ligand>
        <name>ATP</name>
        <dbReference type="ChEBI" id="CHEBI:30616"/>
    </ligand>
</feature>
<dbReference type="OrthoDB" id="9814580at2"/>
<dbReference type="GO" id="GO:0003725">
    <property type="term" value="F:double-stranded RNA binding"/>
    <property type="evidence" value="ECO:0007669"/>
    <property type="project" value="UniProtKB-UniRule"/>
</dbReference>
<feature type="binding site" evidence="14">
    <location>
        <position position="171"/>
    </location>
    <ligand>
        <name>L-threonine</name>
        <dbReference type="ChEBI" id="CHEBI:57926"/>
    </ligand>
</feature>
<keyword evidence="10 13" id="KW-0067">ATP-binding</keyword>
<dbReference type="GO" id="GO:0005524">
    <property type="term" value="F:ATP binding"/>
    <property type="evidence" value="ECO:0007669"/>
    <property type="project" value="UniProtKB-UniRule"/>
</dbReference>
<feature type="binding site" evidence="14">
    <location>
        <position position="87"/>
    </location>
    <ligand>
        <name>L-threonine</name>
        <dbReference type="ChEBI" id="CHEBI:57926"/>
    </ligand>
</feature>
<dbReference type="InterPro" id="IPR006070">
    <property type="entry name" value="Sua5-like_dom"/>
</dbReference>
<keyword evidence="9 13" id="KW-0547">Nucleotide-binding</keyword>
<keyword evidence="5 13" id="KW-0963">Cytoplasm</keyword>
<dbReference type="EC" id="2.7.7.87" evidence="3 13"/>
<feature type="binding site" evidence="14">
    <location>
        <position position="145"/>
    </location>
    <ligand>
        <name>L-threonine</name>
        <dbReference type="ChEBI" id="CHEBI:57926"/>
    </ligand>
</feature>
<name>A0A5C6C7G5_9BACT</name>
<evidence type="ECO:0000256" key="13">
    <source>
        <dbReference type="PIRNR" id="PIRNR004930"/>
    </source>
</evidence>
<organism evidence="16 17">
    <name type="scientific">Allorhodopirellula heiligendammensis</name>
    <dbReference type="NCBI Taxonomy" id="2714739"/>
    <lineage>
        <taxon>Bacteria</taxon>
        <taxon>Pseudomonadati</taxon>
        <taxon>Planctomycetota</taxon>
        <taxon>Planctomycetia</taxon>
        <taxon>Pirellulales</taxon>
        <taxon>Pirellulaceae</taxon>
        <taxon>Allorhodopirellula</taxon>
    </lineage>
</organism>
<evidence type="ECO:0000313" key="17">
    <source>
        <dbReference type="Proteomes" id="UP000319908"/>
    </source>
</evidence>
<feature type="binding site" evidence="14">
    <location>
        <position position="227"/>
    </location>
    <ligand>
        <name>ATP</name>
        <dbReference type="ChEBI" id="CHEBI:30616"/>
    </ligand>
</feature>
<feature type="binding site" evidence="14">
    <location>
        <position position="211"/>
    </location>
    <ligand>
        <name>L-threonine</name>
        <dbReference type="ChEBI" id="CHEBI:57926"/>
    </ligand>
</feature>
<dbReference type="PANTHER" id="PTHR17490:SF16">
    <property type="entry name" value="THREONYLCARBAMOYL-AMP SYNTHASE"/>
    <property type="match status" value="1"/>
</dbReference>
<feature type="binding site" evidence="14">
    <location>
        <position position="82"/>
    </location>
    <ligand>
        <name>ATP</name>
        <dbReference type="ChEBI" id="CHEBI:30616"/>
    </ligand>
</feature>
<protein>
    <recommendedName>
        <fullName evidence="4 13">Threonylcarbamoyl-AMP synthase</fullName>
        <shortName evidence="13">TC-AMP synthase</shortName>
        <ecNumber evidence="3 13">2.7.7.87</ecNumber>
    </recommendedName>
    <alternativeName>
        <fullName evidence="11 13">L-threonylcarbamoyladenylate synthase</fullName>
    </alternativeName>
</protein>
<dbReference type="GO" id="GO:0061710">
    <property type="term" value="F:L-threonylcarbamoyladenylate synthase"/>
    <property type="evidence" value="ECO:0007669"/>
    <property type="project" value="UniProtKB-EC"/>
</dbReference>
<evidence type="ECO:0000256" key="12">
    <source>
        <dbReference type="ARBA" id="ARBA00048366"/>
    </source>
</evidence>
<dbReference type="PANTHER" id="PTHR17490">
    <property type="entry name" value="SUA5"/>
    <property type="match status" value="1"/>
</dbReference>
<keyword evidence="7 13" id="KW-0819">tRNA processing</keyword>
<evidence type="ECO:0000313" key="16">
    <source>
        <dbReference type="EMBL" id="TWU18689.1"/>
    </source>
</evidence>
<evidence type="ECO:0000256" key="10">
    <source>
        <dbReference type="ARBA" id="ARBA00022840"/>
    </source>
</evidence>
<feature type="binding site" evidence="14">
    <location>
        <position position="141"/>
    </location>
    <ligand>
        <name>ATP</name>
        <dbReference type="ChEBI" id="CHEBI:30616"/>
    </ligand>
</feature>
<evidence type="ECO:0000256" key="11">
    <source>
        <dbReference type="ARBA" id="ARBA00029774"/>
    </source>
</evidence>
<feature type="binding site" evidence="14">
    <location>
        <position position="78"/>
    </location>
    <ligand>
        <name>ATP</name>
        <dbReference type="ChEBI" id="CHEBI:30616"/>
    </ligand>
</feature>
<evidence type="ECO:0000256" key="1">
    <source>
        <dbReference type="ARBA" id="ARBA00004496"/>
    </source>
</evidence>
<dbReference type="NCBIfam" id="TIGR00057">
    <property type="entry name" value="L-threonylcarbamoyladenylate synthase"/>
    <property type="match status" value="1"/>
</dbReference>
<evidence type="ECO:0000256" key="4">
    <source>
        <dbReference type="ARBA" id="ARBA00015492"/>
    </source>
</evidence>
<dbReference type="AlphaFoldDB" id="A0A5C6C7G5"/>
<proteinExistence type="inferred from homology"/>
<feature type="binding site" evidence="14">
    <location>
        <position position="181"/>
    </location>
    <ligand>
        <name>ATP</name>
        <dbReference type="ChEBI" id="CHEBI:30616"/>
    </ligand>
</feature>
<keyword evidence="8 13" id="KW-0548">Nucleotidyltransferase</keyword>
<comment type="catalytic activity">
    <reaction evidence="12 13">
        <text>L-threonine + hydrogencarbonate + ATP = L-threonylcarbamoyladenylate + diphosphate + H2O</text>
        <dbReference type="Rhea" id="RHEA:36407"/>
        <dbReference type="ChEBI" id="CHEBI:15377"/>
        <dbReference type="ChEBI" id="CHEBI:17544"/>
        <dbReference type="ChEBI" id="CHEBI:30616"/>
        <dbReference type="ChEBI" id="CHEBI:33019"/>
        <dbReference type="ChEBI" id="CHEBI:57926"/>
        <dbReference type="ChEBI" id="CHEBI:73682"/>
        <dbReference type="EC" id="2.7.7.87"/>
    </reaction>
</comment>
<dbReference type="InterPro" id="IPR050156">
    <property type="entry name" value="TC-AMP_synthase_SUA5"/>
</dbReference>
<dbReference type="Proteomes" id="UP000319908">
    <property type="component" value="Unassembled WGS sequence"/>
</dbReference>
<feature type="binding site" evidence="14">
    <location>
        <position position="267"/>
    </location>
    <ligand>
        <name>ATP</name>
        <dbReference type="ChEBI" id="CHEBI:30616"/>
    </ligand>
</feature>
<dbReference type="InterPro" id="IPR010923">
    <property type="entry name" value="T(6)A37_SUA5"/>
</dbReference>
<dbReference type="InterPro" id="IPR017945">
    <property type="entry name" value="DHBP_synth_RibB-like_a/b_dom"/>
</dbReference>
<keyword evidence="17" id="KW-1185">Reference proteome</keyword>
<evidence type="ECO:0000256" key="9">
    <source>
        <dbReference type="ARBA" id="ARBA00022741"/>
    </source>
</evidence>
<dbReference type="SUPFAM" id="SSF55821">
    <property type="entry name" value="YrdC/RibB"/>
    <property type="match status" value="1"/>
</dbReference>
<dbReference type="PIRSF" id="PIRSF004930">
    <property type="entry name" value="Tln_factor_SUA5"/>
    <property type="match status" value="1"/>
</dbReference>
<dbReference type="InterPro" id="IPR005145">
    <property type="entry name" value="Sua5_C"/>
</dbReference>
<comment type="similarity">
    <text evidence="2 13">Belongs to the SUA5 family.</text>
</comment>
<evidence type="ECO:0000256" key="5">
    <source>
        <dbReference type="ARBA" id="ARBA00022490"/>
    </source>
</evidence>
<evidence type="ECO:0000256" key="3">
    <source>
        <dbReference type="ARBA" id="ARBA00012584"/>
    </source>
</evidence>
<dbReference type="EMBL" id="SJPU01000001">
    <property type="protein sequence ID" value="TWU18689.1"/>
    <property type="molecule type" value="Genomic_DNA"/>
</dbReference>
<dbReference type="Gene3D" id="3.40.50.11030">
    <property type="entry name" value="Threonylcarbamoyl-AMP synthase, C-terminal domain"/>
    <property type="match status" value="1"/>
</dbReference>
<evidence type="ECO:0000259" key="15">
    <source>
        <dbReference type="PROSITE" id="PS51163"/>
    </source>
</evidence>
<comment type="caution">
    <text evidence="16">The sequence shown here is derived from an EMBL/GenBank/DDBJ whole genome shotgun (WGS) entry which is preliminary data.</text>
</comment>
<comment type="subcellular location">
    <subcellularLocation>
        <location evidence="1 13">Cytoplasm</location>
    </subcellularLocation>
</comment>
<sequence>MSNSSNQCSSVSDPTRLRNVTNLVERKVFSATDVAIRRAANCLFAGELIGLPTETVYGLAARGDDAKAVERIFTAKKRPRSNPLILHTATASDAFGLFSEECSSNFQEQADRLSKFWPGPLTLIGPRSGAVLDHVTAGGDTVAVRVPDHPVALAVLRELSRIADCVVPVAAPSANRANYVSPTTAHHVAAGLGEHVAMILDGGPSRVGLESTIVLLKGDASPPRVLRSGAISPAQLSEAIGQPVEGVPPHPTDAPPVAAPGQFAKHYSPRTPLCLVKAGSPSAETSSGGGRVLRIVFGPVDERLSPNHGEIWSFNPDGKLESAAAELYAMLRRADALEFEQIQVDCCAEDGLGMAIMDRLRRASHR</sequence>
<evidence type="ECO:0000256" key="8">
    <source>
        <dbReference type="ARBA" id="ARBA00022695"/>
    </source>
</evidence>
<accession>A0A5C6C7G5</accession>
<gene>
    <name evidence="16" type="primary">ywlC</name>
    <name evidence="16" type="ORF">Poly21_08540</name>
</gene>
<evidence type="ECO:0000256" key="2">
    <source>
        <dbReference type="ARBA" id="ARBA00007663"/>
    </source>
</evidence>
<evidence type="ECO:0000256" key="6">
    <source>
        <dbReference type="ARBA" id="ARBA00022679"/>
    </source>
</evidence>
<dbReference type="InterPro" id="IPR038385">
    <property type="entry name" value="Sua5/YwlC_C"/>
</dbReference>
<feature type="domain" description="YrdC-like" evidence="15">
    <location>
        <begin position="33"/>
        <end position="231"/>
    </location>
</feature>
<evidence type="ECO:0000256" key="7">
    <source>
        <dbReference type="ARBA" id="ARBA00022694"/>
    </source>
</evidence>
<dbReference type="GO" id="GO:0000049">
    <property type="term" value="F:tRNA binding"/>
    <property type="evidence" value="ECO:0007669"/>
    <property type="project" value="TreeGrafter"/>
</dbReference>
<dbReference type="Pfam" id="PF01300">
    <property type="entry name" value="Sua5_yciO_yrdC"/>
    <property type="match status" value="1"/>
</dbReference>
<dbReference type="Gene3D" id="3.90.870.10">
    <property type="entry name" value="DHBP synthase"/>
    <property type="match status" value="1"/>
</dbReference>
<dbReference type="GO" id="GO:0006450">
    <property type="term" value="P:regulation of translational fidelity"/>
    <property type="evidence" value="ECO:0007669"/>
    <property type="project" value="TreeGrafter"/>
</dbReference>
<dbReference type="GO" id="GO:0005737">
    <property type="term" value="C:cytoplasm"/>
    <property type="evidence" value="ECO:0007669"/>
    <property type="project" value="UniProtKB-SubCell"/>
</dbReference>
<keyword evidence="6 13" id="KW-0808">Transferase</keyword>
<evidence type="ECO:0000256" key="14">
    <source>
        <dbReference type="PIRSR" id="PIRSR004930-1"/>
    </source>
</evidence>
<reference evidence="16 17" key="1">
    <citation type="journal article" date="2020" name="Antonie Van Leeuwenhoek">
        <title>Rhodopirellula heiligendammensis sp. nov., Rhodopirellula pilleata sp. nov., and Rhodopirellula solitaria sp. nov. isolated from natural or artificial marine surfaces in Northern Germany and California, USA, and emended description of the genus Rhodopirellula.</title>
        <authorList>
            <person name="Kallscheuer N."/>
            <person name="Wiegand S."/>
            <person name="Jogler M."/>
            <person name="Boedeker C."/>
            <person name="Peeters S.H."/>
            <person name="Rast P."/>
            <person name="Heuer A."/>
            <person name="Jetten M.S.M."/>
            <person name="Rohde M."/>
            <person name="Jogler C."/>
        </authorList>
    </citation>
    <scope>NUCLEOTIDE SEQUENCE [LARGE SCALE GENOMIC DNA]</scope>
    <source>
        <strain evidence="16 17">Poly21</strain>
    </source>
</reference>
<dbReference type="PROSITE" id="PS51163">
    <property type="entry name" value="YRDC"/>
    <property type="match status" value="1"/>
</dbReference>
<dbReference type="GO" id="GO:0008033">
    <property type="term" value="P:tRNA processing"/>
    <property type="evidence" value="ECO:0007669"/>
    <property type="project" value="UniProtKB-KW"/>
</dbReference>
<feature type="binding site" evidence="14">
    <location>
        <position position="55"/>
    </location>
    <ligand>
        <name>L-threonine</name>
        <dbReference type="ChEBI" id="CHEBI:57926"/>
    </ligand>
</feature>
<dbReference type="Pfam" id="PF03481">
    <property type="entry name" value="Sua5_C"/>
    <property type="match status" value="1"/>
</dbReference>
<comment type="function">
    <text evidence="13">Required for the formation of a threonylcarbamoyl group on adenosine at position 37 (t(6)A37) in tRNAs that read codons beginning with adenine.</text>
</comment>